<keyword evidence="2" id="KW-1185">Reference proteome</keyword>
<dbReference type="GO" id="GO:0008270">
    <property type="term" value="F:zinc ion binding"/>
    <property type="evidence" value="ECO:0007669"/>
    <property type="project" value="InterPro"/>
</dbReference>
<reference evidence="1 2" key="1">
    <citation type="submission" date="2020-08" db="EMBL/GenBank/DDBJ databases">
        <title>Sequencing the genomes of 1000 actinobacteria strains.</title>
        <authorList>
            <person name="Klenk H.-P."/>
        </authorList>
    </citation>
    <scope>NUCLEOTIDE SEQUENCE [LARGE SCALE GENOMIC DNA]</scope>
    <source>
        <strain evidence="1 2">DSM 44230</strain>
    </source>
</reference>
<name>A0A7W7CC79_9PSEU</name>
<gene>
    <name evidence="1" type="ORF">HNR67_003324</name>
</gene>
<accession>A0A7W7CC79</accession>
<dbReference type="InterPro" id="IPR036977">
    <property type="entry name" value="DNA_primase_Znf_CHC2"/>
</dbReference>
<dbReference type="AlphaFoldDB" id="A0A7W7CC79"/>
<evidence type="ECO:0008006" key="3">
    <source>
        <dbReference type="Google" id="ProtNLM"/>
    </source>
</evidence>
<evidence type="ECO:0000313" key="1">
    <source>
        <dbReference type="EMBL" id="MBB4677206.1"/>
    </source>
</evidence>
<dbReference type="CDD" id="cd00188">
    <property type="entry name" value="TOPRIM"/>
    <property type="match status" value="1"/>
</dbReference>
<dbReference type="GO" id="GO:0005737">
    <property type="term" value="C:cytoplasm"/>
    <property type="evidence" value="ECO:0007669"/>
    <property type="project" value="TreeGrafter"/>
</dbReference>
<dbReference type="SUPFAM" id="SSF56731">
    <property type="entry name" value="DNA primase core"/>
    <property type="match status" value="1"/>
</dbReference>
<dbReference type="Proteomes" id="UP000533598">
    <property type="component" value="Unassembled WGS sequence"/>
</dbReference>
<dbReference type="PANTHER" id="PTHR30313">
    <property type="entry name" value="DNA PRIMASE"/>
    <property type="match status" value="1"/>
</dbReference>
<dbReference type="Gene3D" id="3.90.580.10">
    <property type="entry name" value="Zinc finger, CHC2-type domain"/>
    <property type="match status" value="1"/>
</dbReference>
<dbReference type="GO" id="GO:0003677">
    <property type="term" value="F:DNA binding"/>
    <property type="evidence" value="ECO:0007669"/>
    <property type="project" value="InterPro"/>
</dbReference>
<organism evidence="1 2">
    <name type="scientific">Crossiella cryophila</name>
    <dbReference type="NCBI Taxonomy" id="43355"/>
    <lineage>
        <taxon>Bacteria</taxon>
        <taxon>Bacillati</taxon>
        <taxon>Actinomycetota</taxon>
        <taxon>Actinomycetes</taxon>
        <taxon>Pseudonocardiales</taxon>
        <taxon>Pseudonocardiaceae</taxon>
        <taxon>Crossiella</taxon>
    </lineage>
</organism>
<dbReference type="RefSeq" id="WP_185003147.1">
    <property type="nucleotide sequence ID" value="NZ_BAAAUI010000085.1"/>
</dbReference>
<protein>
    <recommendedName>
        <fullName evidence="3">DNA primase</fullName>
    </recommendedName>
</protein>
<evidence type="ECO:0000313" key="2">
    <source>
        <dbReference type="Proteomes" id="UP000533598"/>
    </source>
</evidence>
<dbReference type="Gene3D" id="3.40.1360.10">
    <property type="match status" value="1"/>
</dbReference>
<dbReference type="GO" id="GO:0006269">
    <property type="term" value="P:DNA replication, synthesis of primer"/>
    <property type="evidence" value="ECO:0007669"/>
    <property type="project" value="TreeGrafter"/>
</dbReference>
<dbReference type="SUPFAM" id="SSF57783">
    <property type="entry name" value="Zinc beta-ribbon"/>
    <property type="match status" value="1"/>
</dbReference>
<dbReference type="PANTHER" id="PTHR30313:SF2">
    <property type="entry name" value="DNA PRIMASE"/>
    <property type="match status" value="1"/>
</dbReference>
<sequence>MSTDPPLRQALSRLGIIAAARHIGRFEQPMRVGCPRCGDRLPAGWSGRWNCTSCACGGDQVDYLTSTGLSFPAARNLLLDNATSWSSWEKEALRRALPMPYLLGRLGIPLRHGRIRCPDGSMHRRGDVTPSCAVYPDAVHCFACGFHTDIFGVWARMRSVEFRISWLELLALAQELDGPVTVNPGLVRGGGTQDGSAYAELYGAVLDCCEPLPDTPVAGYLAGRAINPVLAGEFGVRWVSNPGLGRIQRLLGQYPAEFVAAAGLVEGDGLFVLRQHRLIFPAHQDGKIVWLQGRSTREGVAKRWRWRSLTGITPCPLGLPQLLDATAEEPVHVAEGPTDWLAMASTGRTVIGVPWAQAIATWWLRLLAGRRVVLCHDADDAGELGAQLWRERLRPFRATVQRLPLPPGTDLCDCLVLLQSQGRPGELPAPVALPEPVE</sequence>
<dbReference type="EMBL" id="JACHMH010000001">
    <property type="protein sequence ID" value="MBB4677206.1"/>
    <property type="molecule type" value="Genomic_DNA"/>
</dbReference>
<dbReference type="InterPro" id="IPR050219">
    <property type="entry name" value="DnaG_primase"/>
</dbReference>
<comment type="caution">
    <text evidence="1">The sequence shown here is derived from an EMBL/GenBank/DDBJ whole genome shotgun (WGS) entry which is preliminary data.</text>
</comment>
<proteinExistence type="predicted"/>